<organism evidence="1 2">
    <name type="scientific">Sulfidibacter corallicola</name>
    <dbReference type="NCBI Taxonomy" id="2818388"/>
    <lineage>
        <taxon>Bacteria</taxon>
        <taxon>Pseudomonadati</taxon>
        <taxon>Acidobacteriota</taxon>
        <taxon>Holophagae</taxon>
        <taxon>Acanthopleuribacterales</taxon>
        <taxon>Acanthopleuribacteraceae</taxon>
        <taxon>Sulfidibacter</taxon>
    </lineage>
</organism>
<dbReference type="AlphaFoldDB" id="A0A8A4TVE7"/>
<dbReference type="EMBL" id="CP071793">
    <property type="protein sequence ID" value="QTD53337.1"/>
    <property type="molecule type" value="Genomic_DNA"/>
</dbReference>
<dbReference type="Proteomes" id="UP000663929">
    <property type="component" value="Chromosome"/>
</dbReference>
<dbReference type="Pfam" id="PF02112">
    <property type="entry name" value="PDEase_II"/>
    <property type="match status" value="1"/>
</dbReference>
<dbReference type="GO" id="GO:0006198">
    <property type="term" value="P:cAMP catabolic process"/>
    <property type="evidence" value="ECO:0007669"/>
    <property type="project" value="InterPro"/>
</dbReference>
<evidence type="ECO:0000313" key="2">
    <source>
        <dbReference type="Proteomes" id="UP000663929"/>
    </source>
</evidence>
<dbReference type="PANTHER" id="PTHR28283">
    <property type="entry name" value="3',5'-CYCLIC-NUCLEOTIDE PHOSPHODIESTERASE 1"/>
    <property type="match status" value="1"/>
</dbReference>
<accession>A0A8A4TVE7</accession>
<dbReference type="PRINTS" id="PR00388">
    <property type="entry name" value="PDIESTERASE2"/>
</dbReference>
<dbReference type="SUPFAM" id="SSF56281">
    <property type="entry name" value="Metallo-hydrolase/oxidoreductase"/>
    <property type="match status" value="1"/>
</dbReference>
<reference evidence="1" key="1">
    <citation type="submission" date="2021-03" db="EMBL/GenBank/DDBJ databases">
        <title>Acanthopleuribacteraceae sp. M133.</title>
        <authorList>
            <person name="Wang G."/>
        </authorList>
    </citation>
    <scope>NUCLEOTIDE SEQUENCE</scope>
    <source>
        <strain evidence="1">M133</strain>
    </source>
</reference>
<dbReference type="Gene3D" id="3.60.15.10">
    <property type="entry name" value="Ribonuclease Z/Hydroxyacylglutathione hydrolase-like"/>
    <property type="match status" value="1"/>
</dbReference>
<name>A0A8A4TVE7_SULCO</name>
<keyword evidence="2" id="KW-1185">Reference proteome</keyword>
<sequence>MKVEILGAYGGSTDTSFLTSFLIDDFLAVDAGCLTQTLNLENQAKITDILISHTHLDHTLSLSFLVDNMFGLREEPIRIWSGEEMISGMRLHLFNDVTWPDFSVLPSADKPSLTFNTVGEGQTIRLRHLNVTPIWVNHVVPCFAFFVECTETGACLLYTADTTSTDRVWKVANERPRLDAVIVDCSFPNDMEDLARASGHMTPRLLAQDLSKLSHDCSILVYHIKPMFEQVMRVQLAELNLKNLMVGIQGRVFEL</sequence>
<dbReference type="InterPro" id="IPR000396">
    <property type="entry name" value="Pdiesterase2"/>
</dbReference>
<dbReference type="CDD" id="cd07735">
    <property type="entry name" value="class_II_PDE_MBL-fold"/>
    <property type="match status" value="1"/>
</dbReference>
<dbReference type="PANTHER" id="PTHR28283:SF1">
    <property type="entry name" value="3',5'-CYCLIC-NUCLEOTIDE PHOSPHODIESTERASE 1"/>
    <property type="match status" value="1"/>
</dbReference>
<dbReference type="RefSeq" id="WP_237383439.1">
    <property type="nucleotide sequence ID" value="NZ_CP071793.1"/>
</dbReference>
<dbReference type="KEGG" id="scor:J3U87_12855"/>
<dbReference type="GO" id="GO:1902660">
    <property type="term" value="P:negative regulation of glucose mediated signaling pathway"/>
    <property type="evidence" value="ECO:0007669"/>
    <property type="project" value="TreeGrafter"/>
</dbReference>
<dbReference type="GO" id="GO:0004115">
    <property type="term" value="F:3',5'-cyclic-AMP phosphodiesterase activity"/>
    <property type="evidence" value="ECO:0007669"/>
    <property type="project" value="InterPro"/>
</dbReference>
<evidence type="ECO:0000313" key="1">
    <source>
        <dbReference type="EMBL" id="QTD53337.1"/>
    </source>
</evidence>
<protein>
    <submittedName>
        <fullName evidence="1">3',5'-cyclic-nucleotide phosphodiesterase</fullName>
    </submittedName>
</protein>
<dbReference type="GO" id="GO:0047555">
    <property type="term" value="F:3',5'-cyclic-GMP phosphodiesterase activity"/>
    <property type="evidence" value="ECO:0007669"/>
    <property type="project" value="TreeGrafter"/>
</dbReference>
<gene>
    <name evidence="1" type="ORF">J3U87_12855</name>
</gene>
<proteinExistence type="predicted"/>
<dbReference type="InterPro" id="IPR036866">
    <property type="entry name" value="RibonucZ/Hydroxyglut_hydro"/>
</dbReference>